<dbReference type="Proteomes" id="UP000632766">
    <property type="component" value="Unassembled WGS sequence"/>
</dbReference>
<evidence type="ECO:0000313" key="3">
    <source>
        <dbReference type="Proteomes" id="UP000632766"/>
    </source>
</evidence>
<dbReference type="EMBL" id="JAECZC010000052">
    <property type="protein sequence ID" value="MBH8564823.1"/>
    <property type="molecule type" value="Genomic_DNA"/>
</dbReference>
<feature type="region of interest" description="Disordered" evidence="1">
    <location>
        <begin position="51"/>
        <end position="105"/>
    </location>
</feature>
<evidence type="ECO:0000256" key="1">
    <source>
        <dbReference type="SAM" id="MobiDB-lite"/>
    </source>
</evidence>
<dbReference type="RefSeq" id="WP_198126645.1">
    <property type="nucleotide sequence ID" value="NZ_JAECZC010000052.1"/>
</dbReference>
<gene>
    <name evidence="2" type="ORF">I8748_22010</name>
</gene>
<protein>
    <submittedName>
        <fullName evidence="2">Uncharacterized protein</fullName>
    </submittedName>
</protein>
<dbReference type="AlphaFoldDB" id="A0A8J7HRP2"/>
<feature type="compositionally biased region" description="Low complexity" evidence="1">
    <location>
        <begin position="56"/>
        <end position="67"/>
    </location>
</feature>
<accession>A0A8J7HRP2</accession>
<sequence length="259" mass="28668">MLNNIDKFFTSRRLPISLLGLLLTLGVVGEQTRPVLSNEIEELPTSRALTTNFGESTNQSHNSTQTSLLSRLREVREQRSQQQTASFDSETFVNESQQDNLQQQPKLVSSATLSKNVKAAKETGVTPRVNLPTKDGIYLYGQSPQPNEPGQGYVIFQRQQSKVTGALYMPQSEFSCFEGTLDKSGELAMTVMGSPDESGSNEVATANRLPDFSGDEPATYAYSVALQDYHQLNTISANDRRILQMCTRSANNVYTKLVK</sequence>
<feature type="compositionally biased region" description="Polar residues" evidence="1">
    <location>
        <begin position="80"/>
        <end position="105"/>
    </location>
</feature>
<proteinExistence type="predicted"/>
<keyword evidence="3" id="KW-1185">Reference proteome</keyword>
<comment type="caution">
    <text evidence="2">The sequence shown here is derived from an EMBL/GenBank/DDBJ whole genome shotgun (WGS) entry which is preliminary data.</text>
</comment>
<name>A0A8J7HRP2_9NOST</name>
<evidence type="ECO:0000313" key="2">
    <source>
        <dbReference type="EMBL" id="MBH8564823.1"/>
    </source>
</evidence>
<reference evidence="2 3" key="1">
    <citation type="journal article" date="2021" name="Int. J. Syst. Evol. Microbiol.">
        <title>Amazonocrinis nigriterrae gen. nov., sp. nov., Atlanticothrix silvestris gen. nov., sp. nov. and Dendronalium phyllosphericum gen. nov., sp. nov., nostocacean cyanobacteria from Brazilian environments.</title>
        <authorList>
            <person name="Alvarenga D.O."/>
            <person name="Andreote A.P.D."/>
            <person name="Branco L.H.Z."/>
            <person name="Delbaje E."/>
            <person name="Cruz R.B."/>
            <person name="Varani A.M."/>
            <person name="Fiore M.F."/>
        </authorList>
    </citation>
    <scope>NUCLEOTIDE SEQUENCE [LARGE SCALE GENOMIC DNA]</scope>
    <source>
        <strain evidence="2 3">CENA67</strain>
    </source>
</reference>
<organism evidence="2 3">
    <name type="scientific">Amazonocrinis nigriterrae CENA67</name>
    <dbReference type="NCBI Taxonomy" id="2794033"/>
    <lineage>
        <taxon>Bacteria</taxon>
        <taxon>Bacillati</taxon>
        <taxon>Cyanobacteriota</taxon>
        <taxon>Cyanophyceae</taxon>
        <taxon>Nostocales</taxon>
        <taxon>Nostocaceae</taxon>
        <taxon>Amazonocrinis</taxon>
        <taxon>Amazonocrinis nigriterrae</taxon>
    </lineage>
</organism>